<dbReference type="AlphaFoldDB" id="H6BD37"/>
<feature type="compositionally biased region" description="Basic and acidic residues" evidence="2">
    <location>
        <begin position="26"/>
        <end position="40"/>
    </location>
</feature>
<feature type="compositionally biased region" description="Basic and acidic residues" evidence="2">
    <location>
        <begin position="1"/>
        <end position="18"/>
    </location>
</feature>
<reference evidence="4" key="1">
    <citation type="journal article" date="2012" name="Gene">
        <title>Identification and expression of immune genes in the flat oyster Ostrea edulis in response to bonamiosis.</title>
        <authorList>
            <person name="Martin-Gomez L."/>
            <person name="Villalba A."/>
            <person name="Abollo E."/>
        </authorList>
    </citation>
    <scope>NUCLEOTIDE SEQUENCE</scope>
</reference>
<organism evidence="4">
    <name type="scientific">Ostrea edulis</name>
    <name type="common">Native oyster</name>
    <name type="synonym">European flat oyster</name>
    <dbReference type="NCBI Taxonomy" id="37623"/>
    <lineage>
        <taxon>Eukaryota</taxon>
        <taxon>Metazoa</taxon>
        <taxon>Spiralia</taxon>
        <taxon>Lophotrochozoa</taxon>
        <taxon>Mollusca</taxon>
        <taxon>Bivalvia</taxon>
        <taxon>Autobranchia</taxon>
        <taxon>Pteriomorphia</taxon>
        <taxon>Ostreida</taxon>
        <taxon>Ostreoidea</taxon>
        <taxon>Ostreidae</taxon>
        <taxon>Ostrea</taxon>
    </lineage>
</organism>
<keyword evidence="1" id="KW-0175">Coiled coil</keyword>
<evidence type="ECO:0000259" key="3">
    <source>
        <dbReference type="Pfam" id="PF01576"/>
    </source>
</evidence>
<accession>H6BD37</accession>
<dbReference type="Pfam" id="PF01576">
    <property type="entry name" value="Myosin_tail_1"/>
    <property type="match status" value="1"/>
</dbReference>
<protein>
    <submittedName>
        <fullName evidence="4">Myosin heavy polypeptide 10 non-muscle</fullName>
    </submittedName>
</protein>
<dbReference type="SUPFAM" id="SSF90257">
    <property type="entry name" value="Myosin rod fragments"/>
    <property type="match status" value="1"/>
</dbReference>
<evidence type="ECO:0000256" key="2">
    <source>
        <dbReference type="SAM" id="MobiDB-lite"/>
    </source>
</evidence>
<feature type="non-terminal residue" evidence="4">
    <location>
        <position position="107"/>
    </location>
</feature>
<feature type="region of interest" description="Disordered" evidence="2">
    <location>
        <begin position="1"/>
        <end position="43"/>
    </location>
</feature>
<dbReference type="EMBL" id="JF744665">
    <property type="protein sequence ID" value="AFA34369.1"/>
    <property type="molecule type" value="mRNA"/>
</dbReference>
<feature type="domain" description="Myosin tail" evidence="3">
    <location>
        <begin position="2"/>
        <end position="107"/>
    </location>
</feature>
<sequence length="107" mass="12017">QMAKTESERKRKQVEQQHQEAVIKLQETERSRGDSSDKASKLSVEIDNVSKQLEQVETKNIQLSQKLSSLDAQLVDAQELASDETKAKLLAQSKLRHATDDISGLNE</sequence>
<evidence type="ECO:0000256" key="1">
    <source>
        <dbReference type="ARBA" id="ARBA00023054"/>
    </source>
</evidence>
<name>H6BD37_OSTED</name>
<evidence type="ECO:0000313" key="4">
    <source>
        <dbReference type="EMBL" id="AFA34369.1"/>
    </source>
</evidence>
<dbReference type="GO" id="GO:0016459">
    <property type="term" value="C:myosin complex"/>
    <property type="evidence" value="ECO:0007669"/>
    <property type="project" value="InterPro"/>
</dbReference>
<feature type="non-terminal residue" evidence="4">
    <location>
        <position position="1"/>
    </location>
</feature>
<proteinExistence type="evidence at transcript level"/>
<dbReference type="InterPro" id="IPR002928">
    <property type="entry name" value="Myosin_tail"/>
</dbReference>